<dbReference type="HOGENOM" id="CLU_189054_0_0_7"/>
<evidence type="ECO:0000313" key="2">
    <source>
        <dbReference type="EMBL" id="ACD95892.1"/>
    </source>
</evidence>
<keyword evidence="3" id="KW-1185">Reference proteome</keyword>
<dbReference type="Proteomes" id="UP000002420">
    <property type="component" value="Chromosome"/>
</dbReference>
<accession>B3E471</accession>
<name>B3E471_TRIL1</name>
<dbReference type="STRING" id="398767.Glov_2176"/>
<dbReference type="RefSeq" id="WP_012470230.1">
    <property type="nucleotide sequence ID" value="NC_010814.1"/>
</dbReference>
<feature type="region of interest" description="Disordered" evidence="1">
    <location>
        <begin position="54"/>
        <end position="89"/>
    </location>
</feature>
<reference evidence="2 3" key="1">
    <citation type="submission" date="2008-05" db="EMBL/GenBank/DDBJ databases">
        <title>Complete sequence of chromosome of Geobacter lovleyi SZ.</title>
        <authorList>
            <consortium name="US DOE Joint Genome Institute"/>
            <person name="Lucas S."/>
            <person name="Copeland A."/>
            <person name="Lapidus A."/>
            <person name="Glavina del Rio T."/>
            <person name="Dalin E."/>
            <person name="Tice H."/>
            <person name="Bruce D."/>
            <person name="Goodwin L."/>
            <person name="Pitluck S."/>
            <person name="Chertkov O."/>
            <person name="Meincke L."/>
            <person name="Brettin T."/>
            <person name="Detter J.C."/>
            <person name="Han C."/>
            <person name="Tapia R."/>
            <person name="Kuske C.R."/>
            <person name="Schmutz J."/>
            <person name="Larimer F."/>
            <person name="Land M."/>
            <person name="Hauser L."/>
            <person name="Kyrpides N."/>
            <person name="Mikhailova N."/>
            <person name="Sung Y."/>
            <person name="Fletcher K.E."/>
            <person name="Ritalahti K.M."/>
            <person name="Loeffler F.E."/>
            <person name="Richardson P."/>
        </authorList>
    </citation>
    <scope>NUCLEOTIDE SEQUENCE [LARGE SCALE GENOMIC DNA]</scope>
    <source>
        <strain evidence="3">ATCC BAA-1151 / DSM 17278 / SZ</strain>
    </source>
</reference>
<evidence type="ECO:0000313" key="3">
    <source>
        <dbReference type="Proteomes" id="UP000002420"/>
    </source>
</evidence>
<protein>
    <submittedName>
        <fullName evidence="2">Uncharacterized protein</fullName>
    </submittedName>
</protein>
<proteinExistence type="predicted"/>
<dbReference type="KEGG" id="glo:Glov_2176"/>
<evidence type="ECO:0000256" key="1">
    <source>
        <dbReference type="SAM" id="MobiDB-lite"/>
    </source>
</evidence>
<dbReference type="eggNOG" id="ENOG5031GA6">
    <property type="taxonomic scope" value="Bacteria"/>
</dbReference>
<gene>
    <name evidence="2" type="ordered locus">Glov_2176</name>
</gene>
<dbReference type="EMBL" id="CP001089">
    <property type="protein sequence ID" value="ACD95892.1"/>
    <property type="molecule type" value="Genomic_DNA"/>
</dbReference>
<sequence>MKKTEATGTKKPQVFTELGMKRKENRIPQLAENAVKKARTQTLASGRSVIESVGGQLVETRPDGSRKVIKSIPPPTPVAAGQKRVRRTT</sequence>
<organism evidence="2 3">
    <name type="scientific">Trichlorobacter lovleyi (strain ATCC BAA-1151 / DSM 17278 / SZ)</name>
    <name type="common">Geobacter lovleyi</name>
    <dbReference type="NCBI Taxonomy" id="398767"/>
    <lineage>
        <taxon>Bacteria</taxon>
        <taxon>Pseudomonadati</taxon>
        <taxon>Thermodesulfobacteriota</taxon>
        <taxon>Desulfuromonadia</taxon>
        <taxon>Geobacterales</taxon>
        <taxon>Geobacteraceae</taxon>
        <taxon>Trichlorobacter</taxon>
    </lineage>
</organism>
<dbReference type="AlphaFoldDB" id="B3E471"/>